<keyword evidence="2" id="KW-1185">Reference proteome</keyword>
<gene>
    <name evidence="1" type="ORF">HNR36_002772</name>
</gene>
<reference evidence="1 2" key="1">
    <citation type="submission" date="2020-08" db="EMBL/GenBank/DDBJ databases">
        <title>Genomic Encyclopedia of Type Strains, Phase IV (KMG-IV): sequencing the most valuable type-strain genomes for metagenomic binning, comparative biology and taxonomic classification.</title>
        <authorList>
            <person name="Goeker M."/>
        </authorList>
    </citation>
    <scope>NUCLEOTIDE SEQUENCE [LARGE SCALE GENOMIC DNA]</scope>
    <source>
        <strain evidence="1 2">DSM 10633</strain>
    </source>
</reference>
<dbReference type="EMBL" id="JACHGZ010000048">
    <property type="protein sequence ID" value="MBB5150352.1"/>
    <property type="molecule type" value="Genomic_DNA"/>
</dbReference>
<proteinExistence type="predicted"/>
<dbReference type="AlphaFoldDB" id="A0A840Q0G1"/>
<accession>A0A840Q0G1</accession>
<organism evidence="1 2">
    <name type="scientific">Ureibacillus thermosphaericus</name>
    <dbReference type="NCBI Taxonomy" id="51173"/>
    <lineage>
        <taxon>Bacteria</taxon>
        <taxon>Bacillati</taxon>
        <taxon>Bacillota</taxon>
        <taxon>Bacilli</taxon>
        <taxon>Bacillales</taxon>
        <taxon>Caryophanaceae</taxon>
        <taxon>Ureibacillus</taxon>
    </lineage>
</organism>
<sequence length="80" mass="9552">MSRYYVVRRTKEKDEEFAVIDALSLDEVNAIFKVRYKDFKETMQKGEAFFIFQVNEPLTFDENHQVVFPKGRMAMIHKLS</sequence>
<protein>
    <submittedName>
        <fullName evidence="1">Uncharacterized protein</fullName>
    </submittedName>
</protein>
<evidence type="ECO:0000313" key="1">
    <source>
        <dbReference type="EMBL" id="MBB5150352.1"/>
    </source>
</evidence>
<name>A0A840Q0G1_URETH</name>
<dbReference type="Proteomes" id="UP000557217">
    <property type="component" value="Unassembled WGS sequence"/>
</dbReference>
<dbReference type="RefSeq" id="WP_096550368.1">
    <property type="nucleotide sequence ID" value="NZ_AP018335.1"/>
</dbReference>
<evidence type="ECO:0000313" key="2">
    <source>
        <dbReference type="Proteomes" id="UP000557217"/>
    </source>
</evidence>
<comment type="caution">
    <text evidence="1">The sequence shown here is derived from an EMBL/GenBank/DDBJ whole genome shotgun (WGS) entry which is preliminary data.</text>
</comment>